<name>A0AAU9JT99_9CILI</name>
<reference evidence="1" key="1">
    <citation type="submission" date="2021-09" db="EMBL/GenBank/DDBJ databases">
        <authorList>
            <consortium name="AG Swart"/>
            <person name="Singh M."/>
            <person name="Singh A."/>
            <person name="Seah K."/>
            <person name="Emmerich C."/>
        </authorList>
    </citation>
    <scope>NUCLEOTIDE SEQUENCE</scope>
    <source>
        <strain evidence="1">ATCC30299</strain>
    </source>
</reference>
<dbReference type="Proteomes" id="UP001162131">
    <property type="component" value="Unassembled WGS sequence"/>
</dbReference>
<comment type="caution">
    <text evidence="1">The sequence shown here is derived from an EMBL/GenBank/DDBJ whole genome shotgun (WGS) entry which is preliminary data.</text>
</comment>
<organism evidence="1 2">
    <name type="scientific">Blepharisma stoltei</name>
    <dbReference type="NCBI Taxonomy" id="1481888"/>
    <lineage>
        <taxon>Eukaryota</taxon>
        <taxon>Sar</taxon>
        <taxon>Alveolata</taxon>
        <taxon>Ciliophora</taxon>
        <taxon>Postciliodesmatophora</taxon>
        <taxon>Heterotrichea</taxon>
        <taxon>Heterotrichida</taxon>
        <taxon>Blepharismidae</taxon>
        <taxon>Blepharisma</taxon>
    </lineage>
</organism>
<evidence type="ECO:0000313" key="1">
    <source>
        <dbReference type="EMBL" id="CAG9328342.1"/>
    </source>
</evidence>
<dbReference type="EMBL" id="CAJZBQ010000045">
    <property type="protein sequence ID" value="CAG9328342.1"/>
    <property type="molecule type" value="Genomic_DNA"/>
</dbReference>
<gene>
    <name evidence="1" type="ORF">BSTOLATCC_MIC45833</name>
</gene>
<accession>A0AAU9JT99</accession>
<dbReference type="AlphaFoldDB" id="A0AAU9JT99"/>
<sequence length="101" mass="11788">MKQSLDLVFSGLDLHREKRWVQRWKGKSSSVCRQCLDHSDILALNWELCPRIWIFSLAESWPEIIFLGFFADNLRSTQALCCRIHSLPLNTGADKPRRTKT</sequence>
<protein>
    <submittedName>
        <fullName evidence="1">Uncharacterized protein</fullName>
    </submittedName>
</protein>
<evidence type="ECO:0000313" key="2">
    <source>
        <dbReference type="Proteomes" id="UP001162131"/>
    </source>
</evidence>
<keyword evidence="2" id="KW-1185">Reference proteome</keyword>
<proteinExistence type="predicted"/>